<evidence type="ECO:0000313" key="1">
    <source>
        <dbReference type="EMBL" id="JAD97665.1"/>
    </source>
</evidence>
<sequence>MLQSLLHCKVPNGAIDITSVLVFLNTSTDAPHFLMELIQGSPTSLAVILDLLPRKDLAPHPDYLQKYYENTQLDKQRGKIEELLQVRPYLSP</sequence>
<dbReference type="Pfam" id="PF06405">
    <property type="entry name" value="RCC_reductase"/>
    <property type="match status" value="1"/>
</dbReference>
<name>A0A0A9EIK7_ARUDO</name>
<dbReference type="GO" id="GO:0051743">
    <property type="term" value="F:red chlorophyll catabolite reductase activity"/>
    <property type="evidence" value="ECO:0007669"/>
    <property type="project" value="InterPro"/>
</dbReference>
<dbReference type="PANTHER" id="PTHR34685">
    <property type="entry name" value="RED CHLOROPHYLL CATABOLITE REDUCTASE, CHLOROPLASTIC"/>
    <property type="match status" value="1"/>
</dbReference>
<protein>
    <submittedName>
        <fullName evidence="1">Uncharacterized protein</fullName>
    </submittedName>
</protein>
<dbReference type="InterPro" id="IPR009439">
    <property type="entry name" value="RCC_reductase"/>
</dbReference>
<organism evidence="1">
    <name type="scientific">Arundo donax</name>
    <name type="common">Giant reed</name>
    <name type="synonym">Donax arundinaceus</name>
    <dbReference type="NCBI Taxonomy" id="35708"/>
    <lineage>
        <taxon>Eukaryota</taxon>
        <taxon>Viridiplantae</taxon>
        <taxon>Streptophyta</taxon>
        <taxon>Embryophyta</taxon>
        <taxon>Tracheophyta</taxon>
        <taxon>Spermatophyta</taxon>
        <taxon>Magnoliopsida</taxon>
        <taxon>Liliopsida</taxon>
        <taxon>Poales</taxon>
        <taxon>Poaceae</taxon>
        <taxon>PACMAD clade</taxon>
        <taxon>Arundinoideae</taxon>
        <taxon>Arundineae</taxon>
        <taxon>Arundo</taxon>
    </lineage>
</organism>
<dbReference type="AlphaFoldDB" id="A0A0A9EIK7"/>
<dbReference type="GO" id="GO:0015996">
    <property type="term" value="P:chlorophyll catabolic process"/>
    <property type="evidence" value="ECO:0007669"/>
    <property type="project" value="TreeGrafter"/>
</dbReference>
<dbReference type="GO" id="GO:0009507">
    <property type="term" value="C:chloroplast"/>
    <property type="evidence" value="ECO:0007669"/>
    <property type="project" value="TreeGrafter"/>
</dbReference>
<accession>A0A0A9EIK7</accession>
<dbReference type="Gene3D" id="3.40.1500.20">
    <property type="match status" value="1"/>
</dbReference>
<dbReference type="PANTHER" id="PTHR34685:SF2">
    <property type="entry name" value="RED CHLOROPHYLL CATABOLITE REDUCTASE, CHLOROPLASTIC"/>
    <property type="match status" value="1"/>
</dbReference>
<reference evidence="1" key="1">
    <citation type="submission" date="2014-09" db="EMBL/GenBank/DDBJ databases">
        <authorList>
            <person name="Magalhaes I.L.F."/>
            <person name="Oliveira U."/>
            <person name="Santos F.R."/>
            <person name="Vidigal T.H.D.A."/>
            <person name="Brescovit A.D."/>
            <person name="Santos A.J."/>
        </authorList>
    </citation>
    <scope>NUCLEOTIDE SEQUENCE</scope>
    <source>
        <tissue evidence="1">Shoot tissue taken approximately 20 cm above the soil surface</tissue>
    </source>
</reference>
<dbReference type="EMBL" id="GBRH01200230">
    <property type="protein sequence ID" value="JAD97665.1"/>
    <property type="molecule type" value="Transcribed_RNA"/>
</dbReference>
<reference evidence="1" key="2">
    <citation type="journal article" date="2015" name="Data Brief">
        <title>Shoot transcriptome of the giant reed, Arundo donax.</title>
        <authorList>
            <person name="Barrero R.A."/>
            <person name="Guerrero F.D."/>
            <person name="Moolhuijzen P."/>
            <person name="Goolsby J.A."/>
            <person name="Tidwell J."/>
            <person name="Bellgard S.E."/>
            <person name="Bellgard M.I."/>
        </authorList>
    </citation>
    <scope>NUCLEOTIDE SEQUENCE</scope>
    <source>
        <tissue evidence="1">Shoot tissue taken approximately 20 cm above the soil surface</tissue>
    </source>
</reference>
<proteinExistence type="predicted"/>